<dbReference type="PANTHER" id="PTHR15108">
    <property type="entry name" value="N-ACYLGLUCOSAMINE-2-EPIMERASE"/>
    <property type="match status" value="1"/>
</dbReference>
<dbReference type="InterPro" id="IPR012341">
    <property type="entry name" value="6hp_glycosidase-like_sf"/>
</dbReference>
<dbReference type="HOGENOM" id="CLU_046651_3_0_9"/>
<name>A0A089ML15_PAEBO</name>
<dbReference type="OrthoDB" id="5141876at2"/>
<reference evidence="5" key="1">
    <citation type="submission" date="2014-08" db="EMBL/GenBank/DDBJ databases">
        <title>Comparative genomics of the Paenibacillus odorifer group.</title>
        <authorList>
            <person name="den Bakker H.C."/>
            <person name="Tsai Y.-C.Y.-C."/>
            <person name="Martin N."/>
            <person name="Korlach J."/>
            <person name="Wiedmann M."/>
        </authorList>
    </citation>
    <scope>NUCLEOTIDE SEQUENCE [LARGE SCALE GENOMIC DNA]</scope>
    <source>
        <strain evidence="5">DSM 13188</strain>
    </source>
</reference>
<organism evidence="5 6">
    <name type="scientific">Paenibacillus borealis</name>
    <dbReference type="NCBI Taxonomy" id="160799"/>
    <lineage>
        <taxon>Bacteria</taxon>
        <taxon>Bacillati</taxon>
        <taxon>Bacillota</taxon>
        <taxon>Bacilli</taxon>
        <taxon>Bacillales</taxon>
        <taxon>Paenibacillaceae</taxon>
        <taxon>Paenibacillus</taxon>
    </lineage>
</organism>
<evidence type="ECO:0000256" key="4">
    <source>
        <dbReference type="HAMAP-Rule" id="MF_00929"/>
    </source>
</evidence>
<protein>
    <recommendedName>
        <fullName evidence="4">Cellobiose 2-epimerase</fullName>
        <shortName evidence="4">CE</shortName>
        <ecNumber evidence="4">5.1.3.11</ecNumber>
    </recommendedName>
</protein>
<comment type="function">
    <text evidence="4">Catalyzes the reversible epimerization of cellobiose to 4-O-beta-D-glucopyranosyl-D-mannose (Glc-Man).</text>
</comment>
<comment type="catalytic activity">
    <reaction evidence="1 4">
        <text>D-cellobiose = beta-D-glucosyl-(1-&gt;4)-D-mannopyranose</text>
        <dbReference type="Rhea" id="RHEA:23384"/>
        <dbReference type="ChEBI" id="CHEBI:17057"/>
        <dbReference type="ChEBI" id="CHEBI:47931"/>
        <dbReference type="EC" id="5.1.3.11"/>
    </reaction>
</comment>
<sequence>MTKSPLIWRNEMEAELKDNILSFWMKHTLDEEHGGFVGEIDNQMNINPEAGKSLVLNARILWTFASAYRIYGDAEYLTMAERAHAYLTQYFTDSEYGGYYWMVDALGAPSERKKQIYGQAFAIYALAEFHHATGRQDALDQAVALFRLVEQYGYDPLYKGYIEALSEQWQMTENLSLSSKDMNEKKSMNTHLHVLEGYTGLYRVWKSEELRVRLAELIEVMLLHIIDKEGKHFHLFLDEEWNIKSDHISYGHDIEGSWLLVEAAEVLGDEELLHRVRAVALSMAEATLAEGIDADGGIWNEADHNGLLDKNKDWWPQAEAIVGFYNAYQLSGDARFRDAAEAAWTFTNSYMVDHKLGEWFWAVDESLQPLAHASKVSAWKCPYHNSRACFEMIGRLTATSKETK</sequence>
<gene>
    <name evidence="5" type="ORF">PBOR_10045</name>
</gene>
<comment type="similarity">
    <text evidence="2">Belongs to the N-acylglucosamine 2-epimerase family.</text>
</comment>
<evidence type="ECO:0000313" key="6">
    <source>
        <dbReference type="Proteomes" id="UP000029518"/>
    </source>
</evidence>
<dbReference type="Gene3D" id="1.50.10.10">
    <property type="match status" value="1"/>
</dbReference>
<evidence type="ECO:0000256" key="3">
    <source>
        <dbReference type="ARBA" id="ARBA00023235"/>
    </source>
</evidence>
<keyword evidence="6" id="KW-1185">Reference proteome</keyword>
<dbReference type="Proteomes" id="UP000029518">
    <property type="component" value="Chromosome"/>
</dbReference>
<dbReference type="Pfam" id="PF07221">
    <property type="entry name" value="GlcNAc_2-epim"/>
    <property type="match status" value="1"/>
</dbReference>
<dbReference type="GO" id="GO:0005975">
    <property type="term" value="P:carbohydrate metabolic process"/>
    <property type="evidence" value="ECO:0007669"/>
    <property type="project" value="InterPro"/>
</dbReference>
<evidence type="ECO:0000313" key="5">
    <source>
        <dbReference type="EMBL" id="AIQ57234.1"/>
    </source>
</evidence>
<dbReference type="KEGG" id="pbd:PBOR_10045"/>
<dbReference type="InterPro" id="IPR028584">
    <property type="entry name" value="Cellobiose_2_epim"/>
</dbReference>
<accession>A0A089ML15</accession>
<dbReference type="GO" id="GO:0047736">
    <property type="term" value="F:cellobiose epimerase activity"/>
    <property type="evidence" value="ECO:0007669"/>
    <property type="project" value="UniProtKB-UniRule"/>
</dbReference>
<comment type="similarity">
    <text evidence="4">Belongs to the cellobiose 2-epimerase family.</text>
</comment>
<dbReference type="RefSeq" id="WP_042211476.1">
    <property type="nucleotide sequence ID" value="NZ_CP009285.1"/>
</dbReference>
<dbReference type="EMBL" id="CP009285">
    <property type="protein sequence ID" value="AIQ57234.1"/>
    <property type="molecule type" value="Genomic_DNA"/>
</dbReference>
<evidence type="ECO:0000256" key="2">
    <source>
        <dbReference type="ARBA" id="ARBA00008558"/>
    </source>
</evidence>
<dbReference type="AlphaFoldDB" id="A0A089ML15"/>
<dbReference type="EC" id="5.1.3.11" evidence="4"/>
<dbReference type="HAMAP" id="MF_00929">
    <property type="entry name" value="Cellobiose_2_epim"/>
    <property type="match status" value="1"/>
</dbReference>
<dbReference type="SUPFAM" id="SSF48208">
    <property type="entry name" value="Six-hairpin glycosidases"/>
    <property type="match status" value="1"/>
</dbReference>
<proteinExistence type="inferred from homology"/>
<dbReference type="InterPro" id="IPR010819">
    <property type="entry name" value="AGE/CE"/>
</dbReference>
<evidence type="ECO:0000256" key="1">
    <source>
        <dbReference type="ARBA" id="ARBA00001470"/>
    </source>
</evidence>
<keyword evidence="3 4" id="KW-0413">Isomerase</keyword>
<dbReference type="InterPro" id="IPR008928">
    <property type="entry name" value="6-hairpin_glycosidase_sf"/>
</dbReference>